<dbReference type="OrthoDB" id="46492at2759"/>
<organism evidence="2 3">
    <name type="scientific">Seminavis robusta</name>
    <dbReference type="NCBI Taxonomy" id="568900"/>
    <lineage>
        <taxon>Eukaryota</taxon>
        <taxon>Sar</taxon>
        <taxon>Stramenopiles</taxon>
        <taxon>Ochrophyta</taxon>
        <taxon>Bacillariophyta</taxon>
        <taxon>Bacillariophyceae</taxon>
        <taxon>Bacillariophycidae</taxon>
        <taxon>Naviculales</taxon>
        <taxon>Naviculaceae</taxon>
        <taxon>Seminavis</taxon>
    </lineage>
</organism>
<dbReference type="Proteomes" id="UP001153069">
    <property type="component" value="Unassembled WGS sequence"/>
</dbReference>
<dbReference type="AlphaFoldDB" id="A0A9N8E4D0"/>
<proteinExistence type="predicted"/>
<dbReference type="EMBL" id="CAICTM010000604">
    <property type="protein sequence ID" value="CAB9513675.1"/>
    <property type="molecule type" value="Genomic_DNA"/>
</dbReference>
<dbReference type="Gene3D" id="3.30.230.90">
    <property type="match status" value="1"/>
</dbReference>
<dbReference type="GO" id="GO:0043248">
    <property type="term" value="P:proteasome assembly"/>
    <property type="evidence" value="ECO:0007669"/>
    <property type="project" value="InterPro"/>
</dbReference>
<gene>
    <name evidence="2" type="ORF">SEMRO_605_G174380.1</name>
</gene>
<evidence type="ECO:0000256" key="1">
    <source>
        <dbReference type="SAM" id="MobiDB-lite"/>
    </source>
</evidence>
<dbReference type="InterPro" id="IPR053720">
    <property type="entry name" value="Psm_Assembly_Chaperone"/>
</dbReference>
<sequence length="161" mass="17787">MSATTDQPDHATSADPDQVHPLPESIPKLLTRSFLVLSVPTDAWVQLFSDRIVFGVSQLDGKIGTYLLCEAVTTEANLRQTEYHLSTLLGSRSDDSMGGVYARTLHERLRGINNIAINNKPPVILLGIALDKDKGNDPKMFKLLVDLLVDMYVDAIQEKPE</sequence>
<evidence type="ECO:0008006" key="4">
    <source>
        <dbReference type="Google" id="ProtNLM"/>
    </source>
</evidence>
<name>A0A9N8E4D0_9STRA</name>
<accession>A0A9N8E4D0</accession>
<comment type="caution">
    <text evidence="2">The sequence shown here is derived from an EMBL/GenBank/DDBJ whole genome shotgun (WGS) entry which is preliminary data.</text>
</comment>
<keyword evidence="3" id="KW-1185">Reference proteome</keyword>
<protein>
    <recommendedName>
        <fullName evidence="4">Proteasome assembly chaperone 3</fullName>
    </recommendedName>
</protein>
<reference evidence="2" key="1">
    <citation type="submission" date="2020-06" db="EMBL/GenBank/DDBJ databases">
        <authorList>
            <consortium name="Plant Systems Biology data submission"/>
        </authorList>
    </citation>
    <scope>NUCLEOTIDE SEQUENCE</scope>
    <source>
        <strain evidence="2">D6</strain>
    </source>
</reference>
<evidence type="ECO:0000313" key="3">
    <source>
        <dbReference type="Proteomes" id="UP001153069"/>
    </source>
</evidence>
<dbReference type="Pfam" id="PF10178">
    <property type="entry name" value="PAC3"/>
    <property type="match status" value="1"/>
</dbReference>
<dbReference type="InterPro" id="IPR018788">
    <property type="entry name" value="Proteasome_assmbl_chp_3"/>
</dbReference>
<evidence type="ECO:0000313" key="2">
    <source>
        <dbReference type="EMBL" id="CAB9513675.1"/>
    </source>
</evidence>
<feature type="region of interest" description="Disordered" evidence="1">
    <location>
        <begin position="1"/>
        <end position="22"/>
    </location>
</feature>